<dbReference type="InterPro" id="IPR013087">
    <property type="entry name" value="Znf_C2H2_type"/>
</dbReference>
<dbReference type="GO" id="GO:0036464">
    <property type="term" value="C:cytoplasmic ribonucleoprotein granule"/>
    <property type="evidence" value="ECO:0007669"/>
    <property type="project" value="UniProtKB-SubCell"/>
</dbReference>
<dbReference type="InterPro" id="IPR049079">
    <property type="entry name" value="Mov-10_helical"/>
</dbReference>
<dbReference type="Gene3D" id="3.40.50.300">
    <property type="entry name" value="P-loop containing nucleotide triphosphate hydrolases"/>
    <property type="match status" value="3"/>
</dbReference>
<dbReference type="PANTHER" id="PTHR45418">
    <property type="entry name" value="CANCER/TESTIS ANTIGEN 55"/>
    <property type="match status" value="1"/>
</dbReference>
<dbReference type="Pfam" id="PF21635">
    <property type="entry name" value="Mov-10_helical"/>
    <property type="match status" value="1"/>
</dbReference>
<evidence type="ECO:0000256" key="10">
    <source>
        <dbReference type="ARBA" id="ARBA00023158"/>
    </source>
</evidence>
<evidence type="ECO:0000256" key="2">
    <source>
        <dbReference type="ARBA" id="ARBA00005601"/>
    </source>
</evidence>
<dbReference type="CDD" id="cd18038">
    <property type="entry name" value="DEXXQc_Helz-like"/>
    <property type="match status" value="1"/>
</dbReference>
<comment type="subcellular location">
    <subcellularLocation>
        <location evidence="1">Cytoplasm</location>
        <location evidence="1">Cytoplasmic ribonucleoprotein granule</location>
    </subcellularLocation>
</comment>
<proteinExistence type="inferred from homology"/>
<dbReference type="Gene3D" id="2.40.30.270">
    <property type="match status" value="1"/>
</dbReference>
<comment type="catalytic activity">
    <reaction evidence="11">
        <text>ATP + H2O = ADP + phosphate + H(+)</text>
        <dbReference type="Rhea" id="RHEA:13065"/>
        <dbReference type="ChEBI" id="CHEBI:15377"/>
        <dbReference type="ChEBI" id="CHEBI:15378"/>
        <dbReference type="ChEBI" id="CHEBI:30616"/>
        <dbReference type="ChEBI" id="CHEBI:43474"/>
        <dbReference type="ChEBI" id="CHEBI:456216"/>
        <dbReference type="EC" id="3.6.4.13"/>
    </reaction>
</comment>
<dbReference type="Pfam" id="PF21633">
    <property type="entry name" value="MOV-10_Ig-like"/>
    <property type="match status" value="1"/>
</dbReference>
<evidence type="ECO:0000256" key="3">
    <source>
        <dbReference type="ARBA" id="ARBA00012552"/>
    </source>
</evidence>
<reference evidence="13" key="1">
    <citation type="submission" date="2019-09" db="EMBL/GenBank/DDBJ databases">
        <title>Organ-specific transcriptomic study of the physiology of the cattle tick, Rhipicephalus microplus.</title>
        <authorList>
            <person name="Tirloni L."/>
            <person name="Braz G."/>
            <person name="Gandara A.C.P."/>
            <person name="Sabadin G.A."/>
            <person name="da Silva R.M."/>
            <person name="Guizzo M.G."/>
            <person name="Machado J.A."/>
            <person name="Costa E.P."/>
            <person name="Gomes H.F."/>
            <person name="Moraes J."/>
            <person name="Mota M.B.S."/>
            <person name="Mesquita R.D."/>
            <person name="Alvarenga P.H."/>
            <person name="Alves F."/>
            <person name="Seixas A."/>
            <person name="da Fonseca R.N."/>
            <person name="Fogaca A."/>
            <person name="Logullo C."/>
            <person name="Tanaka A."/>
            <person name="Daffre S."/>
            <person name="Termignoni C."/>
            <person name="Vaz I.S.Jr."/>
            <person name="Oliveira P.L."/>
            <person name="Ribeiro J.M."/>
        </authorList>
    </citation>
    <scope>NUCLEOTIDE SEQUENCE</scope>
    <source>
        <strain evidence="13">Porto Alegre</strain>
    </source>
</reference>
<dbReference type="GO" id="GO:0032574">
    <property type="term" value="F:5'-3' RNA helicase activity"/>
    <property type="evidence" value="ECO:0007669"/>
    <property type="project" value="InterPro"/>
</dbReference>
<feature type="domain" description="C2H2-type" evidence="12">
    <location>
        <begin position="3"/>
        <end position="25"/>
    </location>
</feature>
<dbReference type="InterPro" id="IPR041679">
    <property type="entry name" value="DNA2/NAM7-like_C"/>
</dbReference>
<dbReference type="InterPro" id="IPR047187">
    <property type="entry name" value="SF1_C_Upf1"/>
</dbReference>
<dbReference type="AlphaFoldDB" id="A0A6M2D1P0"/>
<dbReference type="Pfam" id="PF21634">
    <property type="entry name" value="MOV-10_beta-barrel"/>
    <property type="match status" value="1"/>
</dbReference>
<keyword evidence="9" id="KW-0694">RNA-binding</keyword>
<dbReference type="GO" id="GO:0016787">
    <property type="term" value="F:hydrolase activity"/>
    <property type="evidence" value="ECO:0007669"/>
    <property type="project" value="UniProtKB-KW"/>
</dbReference>
<dbReference type="CDD" id="cd18808">
    <property type="entry name" value="SF1_C_Upf1"/>
    <property type="match status" value="1"/>
</dbReference>
<dbReference type="InterPro" id="IPR049077">
    <property type="entry name" value="MOV-10_Ig-like"/>
</dbReference>
<dbReference type="PROSITE" id="PS00028">
    <property type="entry name" value="ZINC_FINGER_C2H2_1"/>
    <property type="match status" value="1"/>
</dbReference>
<accession>A0A6M2D1P0</accession>
<evidence type="ECO:0000256" key="11">
    <source>
        <dbReference type="ARBA" id="ARBA00047984"/>
    </source>
</evidence>
<dbReference type="InterPro" id="IPR041677">
    <property type="entry name" value="DNA2/NAM7_AAA_11"/>
</dbReference>
<keyword evidence="10" id="KW-0943">RNA-mediated gene silencing</keyword>
<dbReference type="OrthoDB" id="6509655at2759"/>
<name>A0A6M2D1P0_RHIMP</name>
<dbReference type="EMBL" id="GHWJ01007326">
    <property type="protein sequence ID" value="NOV40063.1"/>
    <property type="molecule type" value="Transcribed_RNA"/>
</dbReference>
<dbReference type="PANTHER" id="PTHR45418:SF1">
    <property type="entry name" value="CANCER_TESTIS ANTIGEN 55"/>
    <property type="match status" value="1"/>
</dbReference>
<keyword evidence="4" id="KW-0963">Cytoplasm</keyword>
<keyword evidence="7" id="KW-0347">Helicase</keyword>
<dbReference type="Pfam" id="PF13086">
    <property type="entry name" value="AAA_11"/>
    <property type="match status" value="1"/>
</dbReference>
<evidence type="ECO:0000256" key="4">
    <source>
        <dbReference type="ARBA" id="ARBA00022490"/>
    </source>
</evidence>
<dbReference type="EC" id="3.6.4.13" evidence="3"/>
<dbReference type="InterPro" id="IPR026122">
    <property type="entry name" value="MOV-10/SDE3_DEXXQ/H-box"/>
</dbReference>
<evidence type="ECO:0000256" key="5">
    <source>
        <dbReference type="ARBA" id="ARBA00022741"/>
    </source>
</evidence>
<dbReference type="GO" id="GO:0005524">
    <property type="term" value="F:ATP binding"/>
    <property type="evidence" value="ECO:0007669"/>
    <property type="project" value="UniProtKB-KW"/>
</dbReference>
<dbReference type="InterPro" id="IPR049080">
    <property type="entry name" value="MOV-10-like_beta-barrel"/>
</dbReference>
<keyword evidence="5" id="KW-0547">Nucleotide-binding</keyword>
<dbReference type="GO" id="GO:0003723">
    <property type="term" value="F:RNA binding"/>
    <property type="evidence" value="ECO:0007669"/>
    <property type="project" value="UniProtKB-KW"/>
</dbReference>
<dbReference type="Pfam" id="PF13087">
    <property type="entry name" value="AAA_12"/>
    <property type="match status" value="1"/>
</dbReference>
<evidence type="ECO:0000256" key="9">
    <source>
        <dbReference type="ARBA" id="ARBA00022884"/>
    </source>
</evidence>
<evidence type="ECO:0000313" key="13">
    <source>
        <dbReference type="EMBL" id="NOV40063.1"/>
    </source>
</evidence>
<dbReference type="VEuPathDB" id="VectorBase:LOC119161201"/>
<organism evidence="13">
    <name type="scientific">Rhipicephalus microplus</name>
    <name type="common">Cattle tick</name>
    <name type="synonym">Boophilus microplus</name>
    <dbReference type="NCBI Taxonomy" id="6941"/>
    <lineage>
        <taxon>Eukaryota</taxon>
        <taxon>Metazoa</taxon>
        <taxon>Ecdysozoa</taxon>
        <taxon>Arthropoda</taxon>
        <taxon>Chelicerata</taxon>
        <taxon>Arachnida</taxon>
        <taxon>Acari</taxon>
        <taxon>Parasitiformes</taxon>
        <taxon>Ixodida</taxon>
        <taxon>Ixodoidea</taxon>
        <taxon>Ixodidae</taxon>
        <taxon>Rhipicephalinae</taxon>
        <taxon>Rhipicephalus</taxon>
        <taxon>Boophilus</taxon>
    </lineage>
</organism>
<evidence type="ECO:0000256" key="7">
    <source>
        <dbReference type="ARBA" id="ARBA00022806"/>
    </source>
</evidence>
<dbReference type="InterPro" id="IPR027417">
    <property type="entry name" value="P-loop_NTPase"/>
</dbReference>
<dbReference type="SUPFAM" id="SSF52540">
    <property type="entry name" value="P-loop containing nucleoside triphosphate hydrolases"/>
    <property type="match status" value="1"/>
</dbReference>
<evidence type="ECO:0000256" key="6">
    <source>
        <dbReference type="ARBA" id="ARBA00022801"/>
    </source>
</evidence>
<keyword evidence="8" id="KW-0067">ATP-binding</keyword>
<keyword evidence="6" id="KW-0378">Hydrolase</keyword>
<evidence type="ECO:0000256" key="1">
    <source>
        <dbReference type="ARBA" id="ARBA00004331"/>
    </source>
</evidence>
<sequence>MECIICKETWQHRVELSAHLQSYEHFLENLKCCLWLDEEPFLRNKRNVSVSCMTTKTCVPAVYINAELHQTAQRTMRIKVSSASNSAVCLQRCSLLELDDTFCLENIGTIPVSIGPGSTYDVVLSCNVKTTGIKRNGIVFSFCTDSAKTKPFVIVRFFELVCRDDRSEKNILEPLIPYEYQLPVPRLPDAMYIIPAECIGRAKLRQGYEVPAIYKMFHQYCLKPWSEISDQELVQLNDTVKNLNAPLTKDTYCQALKALLYLEEVQMSIDIRTYDMVHVVLQECDSEYTFEVPGATEGRPSVMKGNRLYIRPSLSNPNAVTEYEAVVSSIDGSSVKVRVSDKFKDIYIKGMKFDVRFTFNRVPLMRMHRALDLCKLRNLWNFIFPNISSSPSKPALELSDLRFFNKKIQENQEQSKAVSDMLLGLHRPYPYLLFGPPGTGKTVTLVEAIKQICTLIPCSRILITAPSNSASDLLAERLLDHIMPMQMLRLYSASVNPDKISKKLKLKKCCNDVEADSEHRYTASELKKYRIIVATLVTSFKLLSFCLPLNHFTHVIVDEAGHALEPECVIPLMGLMKAWNPNQSGPGGHIILAGDPMQLGPVIRNRLCSSYNLGVSLLERLIKMPSYQQNDNGYMMTKLLRNFRSHADILKVPNEMFYNNELKVFADEMITQSMLTWDALPTKGVPLLFHGVCGKDMREGNNPSYFNPDEVKVVVDYVISLLDGKNGVRTKVRETDIGIVSPYRKQVLKIRSLLDKRGHKDVSVGSTEEFQGQERLIIIITTVRSNRNLVHGDVSHNLGFLQNPKRFNVALTRAKGLMVIVGNPYTLSEDPCWNRILEFCIAKKAYRGMPYRPSKCRPKVSYESKPHLEKVPDETGDNIVISQKTLQEEPRWRQEL</sequence>
<dbReference type="GO" id="GO:0031047">
    <property type="term" value="P:regulatory ncRNA-mediated gene silencing"/>
    <property type="evidence" value="ECO:0007669"/>
    <property type="project" value="UniProtKB-KW"/>
</dbReference>
<comment type="similarity">
    <text evidence="2">Belongs to the DNA2/NAM7 helicase family. SDE3 subfamily.</text>
</comment>
<evidence type="ECO:0000259" key="12">
    <source>
        <dbReference type="PROSITE" id="PS00028"/>
    </source>
</evidence>
<protein>
    <recommendedName>
        <fullName evidence="3">RNA helicase</fullName>
        <ecNumber evidence="3">3.6.4.13</ecNumber>
    </recommendedName>
</protein>
<evidence type="ECO:0000256" key="8">
    <source>
        <dbReference type="ARBA" id="ARBA00022840"/>
    </source>
</evidence>
<dbReference type="FunFam" id="3.40.50.300:FF:000608">
    <property type="entry name" value="Mov10 RISC complex RNA helicase"/>
    <property type="match status" value="1"/>
</dbReference>